<comment type="caution">
    <text evidence="3">The sequence shown here is derived from an EMBL/GenBank/DDBJ whole genome shotgun (WGS) entry which is preliminary data.</text>
</comment>
<dbReference type="Proteomes" id="UP001197028">
    <property type="component" value="Unassembled WGS sequence"/>
</dbReference>
<keyword evidence="4" id="KW-1185">Reference proteome</keyword>
<protein>
    <submittedName>
        <fullName evidence="3">Prepilin peptidase</fullName>
    </submittedName>
</protein>
<feature type="transmembrane region" description="Helical" evidence="1">
    <location>
        <begin position="52"/>
        <end position="73"/>
    </location>
</feature>
<gene>
    <name evidence="3" type="ORF">HJG40_14615</name>
</gene>
<proteinExistence type="predicted"/>
<feature type="transmembrane region" description="Helical" evidence="1">
    <location>
        <begin position="28"/>
        <end position="46"/>
    </location>
</feature>
<evidence type="ECO:0000313" key="3">
    <source>
        <dbReference type="EMBL" id="MBU2739984.1"/>
    </source>
</evidence>
<dbReference type="RefSeq" id="WP_215864849.1">
    <property type="nucleotide sequence ID" value="NZ_JABELD010000167.1"/>
</dbReference>
<reference evidence="3 4" key="1">
    <citation type="journal article" date="2021" name="ISME J.">
        <title>Genomic evolution of the class Acidithiobacillia: deep-branching Proteobacteria living in extreme acidic conditions.</title>
        <authorList>
            <person name="Moya-Beltran A."/>
            <person name="Beard S."/>
            <person name="Rojas-Villalobos C."/>
            <person name="Issotta F."/>
            <person name="Gallardo Y."/>
            <person name="Ulloa R."/>
            <person name="Giaveno A."/>
            <person name="Degli Esposti M."/>
            <person name="Johnson D.B."/>
            <person name="Quatrini R."/>
        </authorList>
    </citation>
    <scope>NUCLEOTIDE SEQUENCE [LARGE SCALE GENOMIC DNA]</scope>
    <source>
        <strain evidence="3 4">ATCC 19703</strain>
    </source>
</reference>
<dbReference type="InterPro" id="IPR000045">
    <property type="entry name" value="Prepilin_IV_endopep_pep"/>
</dbReference>
<sequence>MEWHTGITALWALILAGSDLRRRRLPNVLTLGAVAFGLLWMLWSGHTWLGGPWWTGLMGLAAAFFALLPSYAVKKLAAGDVKFMMAVGVLAGASPLLGIYLLAALFTLPVILLEYLLRGQVQRKTPFGFGIGVASVLVLLSHWPPPVFPLGG</sequence>
<dbReference type="EMBL" id="JABELD010000167">
    <property type="protein sequence ID" value="MBU2739984.1"/>
    <property type="molecule type" value="Genomic_DNA"/>
</dbReference>
<keyword evidence="1" id="KW-0812">Transmembrane</keyword>
<dbReference type="Gene3D" id="1.20.120.1220">
    <property type="match status" value="1"/>
</dbReference>
<evidence type="ECO:0000256" key="1">
    <source>
        <dbReference type="SAM" id="Phobius"/>
    </source>
</evidence>
<keyword evidence="1" id="KW-1133">Transmembrane helix</keyword>
<feature type="domain" description="Prepilin type IV endopeptidase peptidase" evidence="2">
    <location>
        <begin position="7"/>
        <end position="111"/>
    </location>
</feature>
<dbReference type="Pfam" id="PF01478">
    <property type="entry name" value="Peptidase_A24"/>
    <property type="match status" value="1"/>
</dbReference>
<evidence type="ECO:0000313" key="4">
    <source>
        <dbReference type="Proteomes" id="UP001197028"/>
    </source>
</evidence>
<accession>A0ABS5ZTV6</accession>
<feature type="transmembrane region" description="Helical" evidence="1">
    <location>
        <begin position="125"/>
        <end position="143"/>
    </location>
</feature>
<keyword evidence="1" id="KW-0472">Membrane</keyword>
<evidence type="ECO:0000259" key="2">
    <source>
        <dbReference type="Pfam" id="PF01478"/>
    </source>
</evidence>
<feature type="transmembrane region" description="Helical" evidence="1">
    <location>
        <begin position="85"/>
        <end position="113"/>
    </location>
</feature>
<name>A0ABS5ZTV6_9PROT</name>
<organism evidence="3 4">
    <name type="scientific">Acidithiobacillus concretivorus</name>
    <dbReference type="NCBI Taxonomy" id="3063952"/>
    <lineage>
        <taxon>Bacteria</taxon>
        <taxon>Pseudomonadati</taxon>
        <taxon>Pseudomonadota</taxon>
        <taxon>Acidithiobacillia</taxon>
        <taxon>Acidithiobacillales</taxon>
        <taxon>Acidithiobacillaceae</taxon>
        <taxon>Acidithiobacillus</taxon>
    </lineage>
</organism>